<name>A0A6P6S078_9EIME</name>
<evidence type="ECO:0000313" key="3">
    <source>
        <dbReference type="Proteomes" id="UP000515125"/>
    </source>
</evidence>
<protein>
    <submittedName>
        <fullName evidence="4">Uncharacterized protein LOC34618782</fullName>
    </submittedName>
</protein>
<feature type="domain" description="BTB" evidence="2">
    <location>
        <begin position="86"/>
        <end position="185"/>
    </location>
</feature>
<evidence type="ECO:0000259" key="2">
    <source>
        <dbReference type="SMART" id="SM00225"/>
    </source>
</evidence>
<feature type="region of interest" description="Disordered" evidence="1">
    <location>
        <begin position="26"/>
        <end position="49"/>
    </location>
</feature>
<dbReference type="InterPro" id="IPR011333">
    <property type="entry name" value="SKP1/BTB/POZ_sf"/>
</dbReference>
<dbReference type="Proteomes" id="UP000515125">
    <property type="component" value="Unplaced"/>
</dbReference>
<dbReference type="PANTHER" id="PTHR11145:SF8">
    <property type="entry name" value="RE57120P"/>
    <property type="match status" value="1"/>
</dbReference>
<dbReference type="GeneID" id="34618782"/>
<dbReference type="SUPFAM" id="SSF54695">
    <property type="entry name" value="POZ domain"/>
    <property type="match status" value="1"/>
</dbReference>
<accession>A0A6P6S078</accession>
<dbReference type="InterPro" id="IPR045068">
    <property type="entry name" value="BACURD1-3"/>
</dbReference>
<dbReference type="OrthoDB" id="2414723at2759"/>
<dbReference type="GO" id="GO:0051260">
    <property type="term" value="P:protein homooligomerization"/>
    <property type="evidence" value="ECO:0007669"/>
    <property type="project" value="InterPro"/>
</dbReference>
<sequence>MDPESLLDMALDDQLRKQGTLEQIHHTDHQHNSHKGGSCRSQKTGPLVSRSPRPNAHCSCCCCSQARCSTCRVACKHSLSLEDLSSKVLLNVGGRHFATTASTLSNYGPHYLSRRLSPPWRHGETREIFVDRNGDAFTYILDFLRNGTLCCSNKPWLLQQLLLEARFFCIRPLEEEIERRIKTVMAESIASRCAEAERQVRVSIVTVGYTPAVSRSILCAAALSDCSIPCSAVPARHSYTSPRYAAVAADVSIALLNAVVYSMCGKNSQVYPCACNASESLMMPQSTAVATTAVDAPPEQVKLVPTATAAELAARAEFLRRSLINDDPEPPEQTAVQDLGERVLYTDEEF</sequence>
<dbReference type="SMART" id="SM00225">
    <property type="entry name" value="BTB"/>
    <property type="match status" value="1"/>
</dbReference>
<keyword evidence="3" id="KW-1185">Reference proteome</keyword>
<gene>
    <name evidence="4" type="primary">LOC34618782</name>
</gene>
<evidence type="ECO:0000256" key="1">
    <source>
        <dbReference type="SAM" id="MobiDB-lite"/>
    </source>
</evidence>
<dbReference type="Pfam" id="PF02214">
    <property type="entry name" value="BTB_2"/>
    <property type="match status" value="1"/>
</dbReference>
<organism evidence="3 4">
    <name type="scientific">Cyclospora cayetanensis</name>
    <dbReference type="NCBI Taxonomy" id="88456"/>
    <lineage>
        <taxon>Eukaryota</taxon>
        <taxon>Sar</taxon>
        <taxon>Alveolata</taxon>
        <taxon>Apicomplexa</taxon>
        <taxon>Conoidasida</taxon>
        <taxon>Coccidia</taxon>
        <taxon>Eucoccidiorida</taxon>
        <taxon>Eimeriorina</taxon>
        <taxon>Eimeriidae</taxon>
        <taxon>Cyclospora</taxon>
    </lineage>
</organism>
<dbReference type="CDD" id="cd18316">
    <property type="entry name" value="BTB_POZ_KCTD-like"/>
    <property type="match status" value="1"/>
</dbReference>
<proteinExistence type="predicted"/>
<dbReference type="AlphaFoldDB" id="A0A6P6S078"/>
<reference evidence="4" key="1">
    <citation type="submission" date="2025-08" db="UniProtKB">
        <authorList>
            <consortium name="RefSeq"/>
        </authorList>
    </citation>
    <scope>IDENTIFICATION</scope>
</reference>
<dbReference type="RefSeq" id="XP_026193189.1">
    <property type="nucleotide sequence ID" value="XM_026337404.1"/>
</dbReference>
<dbReference type="InterPro" id="IPR003131">
    <property type="entry name" value="T1-type_BTB"/>
</dbReference>
<dbReference type="PANTHER" id="PTHR11145">
    <property type="entry name" value="BTB/POZ DOMAIN-CONTAINING ADAPTER FOR CUL3-MEDIATED RHOA DEGRADATION PROTEIN FAMILY MEMBER"/>
    <property type="match status" value="1"/>
</dbReference>
<dbReference type="Gene3D" id="3.30.710.10">
    <property type="entry name" value="Potassium Channel Kv1.1, Chain A"/>
    <property type="match status" value="1"/>
</dbReference>
<dbReference type="InterPro" id="IPR000210">
    <property type="entry name" value="BTB/POZ_dom"/>
</dbReference>
<evidence type="ECO:0000313" key="4">
    <source>
        <dbReference type="RefSeq" id="XP_026193189.1"/>
    </source>
</evidence>